<keyword evidence="16" id="KW-0175">Coiled coil</keyword>
<dbReference type="GO" id="GO:0046983">
    <property type="term" value="F:protein dimerization activity"/>
    <property type="evidence" value="ECO:0007669"/>
    <property type="project" value="InterPro"/>
</dbReference>
<dbReference type="EC" id="2.7.13.3" evidence="4"/>
<sequence>MSHALWGICPFVKKPVSDYNETDKREEDTMTRPLSWERWQSLAVHQQIAWTRRILPATIFLIVSAVQAWINLAHPGHGSLVIHLGIEVFVYAMLGPLITWYVLLWIEHQVREKEQMEVQLRQQEQRLLQIRDEVSAQIASDLHDSLGPKLFALALKADVCKRLLRADPCQVEQELTMISTTLQESIREVRRAVYALRPIELERLGLFEALRKMVAESEELNQTKLELSISGEERRLPQEIEVGLYYIVQEALHNVRKHAAAHRVQLALDVGPRVVCLIVRDDGKGFDPAKTPEGVGLRHMRERALSLGGNFSIHAAPGEGTELRVCLPIPKEP</sequence>
<dbReference type="Gene3D" id="3.30.565.10">
    <property type="entry name" value="Histidine kinase-like ATPase, C-terminal domain"/>
    <property type="match status" value="1"/>
</dbReference>
<reference evidence="19" key="1">
    <citation type="journal article" date="2005" name="Environ. Microbiol.">
        <title>Genetic and functional properties of uncultivated thermophilic crenarchaeotes from a subsurface gold mine as revealed by analysis of genome fragments.</title>
        <authorList>
            <person name="Nunoura T."/>
            <person name="Hirayama H."/>
            <person name="Takami H."/>
            <person name="Oida H."/>
            <person name="Nishi S."/>
            <person name="Shimamura S."/>
            <person name="Suzuki Y."/>
            <person name="Inagaki F."/>
            <person name="Takai K."/>
            <person name="Nealson K.H."/>
            <person name="Horikoshi K."/>
        </authorList>
    </citation>
    <scope>NUCLEOTIDE SEQUENCE</scope>
</reference>
<dbReference type="GO" id="GO:0000155">
    <property type="term" value="F:phosphorelay sensor kinase activity"/>
    <property type="evidence" value="ECO:0007669"/>
    <property type="project" value="InterPro"/>
</dbReference>
<feature type="coiled-coil region" evidence="16">
    <location>
        <begin position="106"/>
        <end position="133"/>
    </location>
</feature>
<gene>
    <name evidence="19" type="ORF">HGMM_OP4C048</name>
</gene>
<evidence type="ECO:0000256" key="8">
    <source>
        <dbReference type="ARBA" id="ARBA00022679"/>
    </source>
</evidence>
<keyword evidence="9" id="KW-0479">Metal-binding</keyword>
<dbReference type="InterPro" id="IPR003594">
    <property type="entry name" value="HATPase_dom"/>
</dbReference>
<feature type="transmembrane region" description="Helical" evidence="17">
    <location>
        <begin position="54"/>
        <end position="74"/>
    </location>
</feature>
<dbReference type="GO" id="GO:0005737">
    <property type="term" value="C:cytoplasm"/>
    <property type="evidence" value="ECO:0007669"/>
    <property type="project" value="UniProtKB-SubCell"/>
</dbReference>
<evidence type="ECO:0000256" key="15">
    <source>
        <dbReference type="ARBA" id="ARBA00030800"/>
    </source>
</evidence>
<accession>H5SUY3</accession>
<evidence type="ECO:0000256" key="16">
    <source>
        <dbReference type="SAM" id="Coils"/>
    </source>
</evidence>
<evidence type="ECO:0000256" key="5">
    <source>
        <dbReference type="ARBA" id="ARBA00017322"/>
    </source>
</evidence>
<evidence type="ECO:0000256" key="7">
    <source>
        <dbReference type="ARBA" id="ARBA00022490"/>
    </source>
</evidence>
<evidence type="ECO:0000256" key="13">
    <source>
        <dbReference type="ARBA" id="ARBA00023014"/>
    </source>
</evidence>
<evidence type="ECO:0000256" key="1">
    <source>
        <dbReference type="ARBA" id="ARBA00000085"/>
    </source>
</evidence>
<evidence type="ECO:0000256" key="6">
    <source>
        <dbReference type="ARBA" id="ARBA00022485"/>
    </source>
</evidence>
<keyword evidence="8" id="KW-0808">Transferase</keyword>
<evidence type="ECO:0000256" key="9">
    <source>
        <dbReference type="ARBA" id="ARBA00022723"/>
    </source>
</evidence>
<keyword evidence="10" id="KW-0418">Kinase</keyword>
<evidence type="ECO:0000256" key="12">
    <source>
        <dbReference type="ARBA" id="ARBA00023012"/>
    </source>
</evidence>
<dbReference type="AlphaFoldDB" id="H5SUY3"/>
<dbReference type="PROSITE" id="PS50109">
    <property type="entry name" value="HIS_KIN"/>
    <property type="match status" value="1"/>
</dbReference>
<dbReference type="PANTHER" id="PTHR24421">
    <property type="entry name" value="NITRATE/NITRITE SENSOR PROTEIN NARX-RELATED"/>
    <property type="match status" value="1"/>
</dbReference>
<dbReference type="SMART" id="SM00387">
    <property type="entry name" value="HATPase_c"/>
    <property type="match status" value="1"/>
</dbReference>
<feature type="transmembrane region" description="Helical" evidence="17">
    <location>
        <begin position="80"/>
        <end position="106"/>
    </location>
</feature>
<reference evidence="19" key="2">
    <citation type="journal article" date="2012" name="PLoS ONE">
        <title>A Deeply Branching Thermophilic Bacterium with an Ancient Acetyl-CoA Pathway Dominates a Subsurface Ecosystem.</title>
        <authorList>
            <person name="Takami H."/>
            <person name="Noguchi H."/>
            <person name="Takaki Y."/>
            <person name="Uchiyama I."/>
            <person name="Toyoda A."/>
            <person name="Nishi S."/>
            <person name="Chee G.-J."/>
            <person name="Arai W."/>
            <person name="Nunoura T."/>
            <person name="Itoh T."/>
            <person name="Hattori M."/>
            <person name="Takai K."/>
        </authorList>
    </citation>
    <scope>NUCLEOTIDE SEQUENCE</scope>
</reference>
<keyword evidence="13" id="KW-0411">Iron-sulfur</keyword>
<dbReference type="GO" id="GO:0051539">
    <property type="term" value="F:4 iron, 4 sulfur cluster binding"/>
    <property type="evidence" value="ECO:0007669"/>
    <property type="project" value="UniProtKB-KW"/>
</dbReference>
<evidence type="ECO:0000256" key="3">
    <source>
        <dbReference type="ARBA" id="ARBA00004496"/>
    </source>
</evidence>
<evidence type="ECO:0000256" key="10">
    <source>
        <dbReference type="ARBA" id="ARBA00022777"/>
    </source>
</evidence>
<keyword evidence="17" id="KW-0472">Membrane</keyword>
<evidence type="ECO:0000256" key="11">
    <source>
        <dbReference type="ARBA" id="ARBA00023004"/>
    </source>
</evidence>
<dbReference type="Pfam" id="PF02518">
    <property type="entry name" value="HATPase_c"/>
    <property type="match status" value="1"/>
</dbReference>
<dbReference type="InterPro" id="IPR011712">
    <property type="entry name" value="Sig_transdc_His_kin_sub3_dim/P"/>
</dbReference>
<dbReference type="InterPro" id="IPR004358">
    <property type="entry name" value="Sig_transdc_His_kin-like_C"/>
</dbReference>
<keyword evidence="17" id="KW-1133">Transmembrane helix</keyword>
<dbReference type="Pfam" id="PF07730">
    <property type="entry name" value="HisKA_3"/>
    <property type="match status" value="1"/>
</dbReference>
<evidence type="ECO:0000256" key="2">
    <source>
        <dbReference type="ARBA" id="ARBA00001966"/>
    </source>
</evidence>
<evidence type="ECO:0000313" key="19">
    <source>
        <dbReference type="EMBL" id="BAL59412.1"/>
    </source>
</evidence>
<keyword evidence="7" id="KW-0963">Cytoplasm</keyword>
<keyword evidence="12" id="KW-0902">Two-component regulatory system</keyword>
<dbReference type="PANTHER" id="PTHR24421:SF57">
    <property type="entry name" value="HISTIDINE KINASE DIMERISATION AND PHOSPHOACCEPTOR REGION"/>
    <property type="match status" value="1"/>
</dbReference>
<evidence type="ECO:0000259" key="18">
    <source>
        <dbReference type="PROSITE" id="PS50109"/>
    </source>
</evidence>
<keyword evidence="17" id="KW-0812">Transmembrane</keyword>
<proteinExistence type="predicted"/>
<dbReference type="InterPro" id="IPR005467">
    <property type="entry name" value="His_kinase_dom"/>
</dbReference>
<comment type="catalytic activity">
    <reaction evidence="1">
        <text>ATP + protein L-histidine = ADP + protein N-phospho-L-histidine.</text>
        <dbReference type="EC" id="2.7.13.3"/>
    </reaction>
</comment>
<dbReference type="CDD" id="cd16917">
    <property type="entry name" value="HATPase_UhpB-NarQ-NarX-like"/>
    <property type="match status" value="1"/>
</dbReference>
<dbReference type="InterPro" id="IPR050482">
    <property type="entry name" value="Sensor_HK_TwoCompSys"/>
</dbReference>
<dbReference type="Gene3D" id="1.20.5.1930">
    <property type="match status" value="1"/>
</dbReference>
<keyword evidence="11" id="KW-0408">Iron</keyword>
<dbReference type="SUPFAM" id="SSF55874">
    <property type="entry name" value="ATPase domain of HSP90 chaperone/DNA topoisomerase II/histidine kinase"/>
    <property type="match status" value="1"/>
</dbReference>
<dbReference type="PRINTS" id="PR00344">
    <property type="entry name" value="BCTRLSENSOR"/>
</dbReference>
<dbReference type="GO" id="GO:0046872">
    <property type="term" value="F:metal ion binding"/>
    <property type="evidence" value="ECO:0007669"/>
    <property type="project" value="UniProtKB-KW"/>
</dbReference>
<keyword evidence="6" id="KW-0004">4Fe-4S</keyword>
<feature type="domain" description="Histidine kinase" evidence="18">
    <location>
        <begin position="141"/>
        <end position="331"/>
    </location>
</feature>
<comment type="cofactor">
    <cofactor evidence="2">
        <name>[4Fe-4S] cluster</name>
        <dbReference type="ChEBI" id="CHEBI:49883"/>
    </cofactor>
</comment>
<protein>
    <recommendedName>
        <fullName evidence="5">Oxygen sensor histidine kinase NreB</fullName>
        <ecNumber evidence="4">2.7.13.3</ecNumber>
    </recommendedName>
    <alternativeName>
        <fullName evidence="15">Nitrogen regulation protein B</fullName>
    </alternativeName>
</protein>
<comment type="subcellular location">
    <subcellularLocation>
        <location evidence="3">Cytoplasm</location>
    </subcellularLocation>
</comment>
<comment type="function">
    <text evidence="14">Member of the two-component regulatory system NreB/NreC involved in the control of dissimilatory nitrate/nitrite reduction in response to oxygen. NreB functions as a direct oxygen sensor histidine kinase which is autophosphorylated, in the absence of oxygen, probably at the conserved histidine residue, and transfers its phosphate group probably to a conserved aspartate residue of NreC. NreB/NreC activates the expression of the nitrate (narGHJI) and nitrite (nir) reductase operons, as well as the putative nitrate transporter gene narT.</text>
</comment>
<name>H5SUY3_ACEAU</name>
<dbReference type="InterPro" id="IPR036890">
    <property type="entry name" value="HATPase_C_sf"/>
</dbReference>
<dbReference type="GO" id="GO:0016020">
    <property type="term" value="C:membrane"/>
    <property type="evidence" value="ECO:0007669"/>
    <property type="project" value="InterPro"/>
</dbReference>
<dbReference type="EMBL" id="AP011803">
    <property type="protein sequence ID" value="BAL59412.1"/>
    <property type="molecule type" value="Genomic_DNA"/>
</dbReference>
<evidence type="ECO:0000256" key="17">
    <source>
        <dbReference type="SAM" id="Phobius"/>
    </source>
</evidence>
<evidence type="ECO:0000256" key="14">
    <source>
        <dbReference type="ARBA" id="ARBA00024827"/>
    </source>
</evidence>
<evidence type="ECO:0000256" key="4">
    <source>
        <dbReference type="ARBA" id="ARBA00012438"/>
    </source>
</evidence>
<organism evidence="19">
    <name type="scientific">Acetithermum autotrophicum</name>
    <dbReference type="NCBI Taxonomy" id="1446466"/>
    <lineage>
        <taxon>Bacteria</taxon>
        <taxon>Candidatus Bipolaricaulota</taxon>
        <taxon>Candidatus Acetithermum</taxon>
    </lineage>
</organism>